<dbReference type="InterPro" id="IPR002645">
    <property type="entry name" value="STAS_dom"/>
</dbReference>
<evidence type="ECO:0000313" key="3">
    <source>
        <dbReference type="EMBL" id="RKS76815.1"/>
    </source>
</evidence>
<evidence type="ECO:0000256" key="1">
    <source>
        <dbReference type="SAM" id="MobiDB-lite"/>
    </source>
</evidence>
<feature type="domain" description="STAS" evidence="2">
    <location>
        <begin position="229"/>
        <end position="305"/>
    </location>
</feature>
<dbReference type="InterPro" id="IPR036513">
    <property type="entry name" value="STAS_dom_sf"/>
</dbReference>
<dbReference type="InterPro" id="IPR025847">
    <property type="entry name" value="MEDS_domain"/>
</dbReference>
<protein>
    <submittedName>
        <fullName evidence="3">Anti-anti-sigma factor</fullName>
    </submittedName>
</protein>
<dbReference type="Pfam" id="PF14417">
    <property type="entry name" value="MEDS"/>
    <property type="match status" value="1"/>
</dbReference>
<dbReference type="EMBL" id="RBWU01000002">
    <property type="protein sequence ID" value="RKS76815.1"/>
    <property type="molecule type" value="Genomic_DNA"/>
</dbReference>
<keyword evidence="4" id="KW-1185">Reference proteome</keyword>
<dbReference type="Pfam" id="PF13466">
    <property type="entry name" value="STAS_2"/>
    <property type="match status" value="1"/>
</dbReference>
<reference evidence="3 4" key="1">
    <citation type="submission" date="2018-10" db="EMBL/GenBank/DDBJ databases">
        <title>Genomic Encyclopedia of Archaeal and Bacterial Type Strains, Phase II (KMG-II): from individual species to whole genera.</title>
        <authorList>
            <person name="Goeker M."/>
        </authorList>
    </citation>
    <scope>NUCLEOTIDE SEQUENCE [LARGE SCALE GENOMIC DNA]</scope>
    <source>
        <strain evidence="3 4">DSM 43383</strain>
    </source>
</reference>
<dbReference type="InterPro" id="IPR058548">
    <property type="entry name" value="MlaB-like_STAS"/>
</dbReference>
<organism evidence="3 4">
    <name type="scientific">Actinomadura pelletieri DSM 43383</name>
    <dbReference type="NCBI Taxonomy" id="1120940"/>
    <lineage>
        <taxon>Bacteria</taxon>
        <taxon>Bacillati</taxon>
        <taxon>Actinomycetota</taxon>
        <taxon>Actinomycetes</taxon>
        <taxon>Streptosporangiales</taxon>
        <taxon>Thermomonosporaceae</taxon>
        <taxon>Actinomadura</taxon>
    </lineage>
</organism>
<evidence type="ECO:0000313" key="4">
    <source>
        <dbReference type="Proteomes" id="UP000274601"/>
    </source>
</evidence>
<comment type="caution">
    <text evidence="3">The sequence shown here is derived from an EMBL/GenBank/DDBJ whole genome shotgun (WGS) entry which is preliminary data.</text>
</comment>
<feature type="region of interest" description="Disordered" evidence="1">
    <location>
        <begin position="1"/>
        <end position="26"/>
    </location>
</feature>
<dbReference type="AlphaFoldDB" id="A0A495QTP6"/>
<dbReference type="Proteomes" id="UP000274601">
    <property type="component" value="Unassembled WGS sequence"/>
</dbReference>
<dbReference type="RefSeq" id="WP_246006867.1">
    <property type="nucleotide sequence ID" value="NZ_RBWU01000002.1"/>
</dbReference>
<dbReference type="CDD" id="cd07043">
    <property type="entry name" value="STAS_anti-anti-sigma_factors"/>
    <property type="match status" value="1"/>
</dbReference>
<gene>
    <name evidence="3" type="ORF">BZB76_2178</name>
</gene>
<accession>A0A495QTP6</accession>
<dbReference type="SUPFAM" id="SSF52091">
    <property type="entry name" value="SpoIIaa-like"/>
    <property type="match status" value="1"/>
</dbReference>
<dbReference type="Gene3D" id="3.30.750.24">
    <property type="entry name" value="STAS domain"/>
    <property type="match status" value="1"/>
</dbReference>
<proteinExistence type="predicted"/>
<sequence length="333" mass="36415">MHSAREVPGPAYPERTTEPDGQAMETPWLAKRPVSALRPGDHGWLAYSGLEERDRVIGPFVREGLETTEKVVYVTDVPPDRLPGLGTGPRIDVDAHRRTGTLRVISLRDACLDRHGHFAPAMMVDTLGREVGEAFDQGFRAVRITTDHSWLVNGPRRSDLGQVLGCEHRVGDTVSPSTMAMAICQIDRRACSPDELIALRDTHEVLVEVNPEFDDGILKIVRTFEPDGLRVEGELDAARHAVFAEKLSQVDNACGRVHLDFSRLAFIDLGGLHLLARHATRRPEGEPLVLDHLSPHVENVIEMVGWHRLPGVVRGGPARPAQGSRGGASGGVG</sequence>
<name>A0A495QTP6_9ACTN</name>
<dbReference type="PROSITE" id="PS50801">
    <property type="entry name" value="STAS"/>
    <property type="match status" value="1"/>
</dbReference>
<evidence type="ECO:0000259" key="2">
    <source>
        <dbReference type="PROSITE" id="PS50801"/>
    </source>
</evidence>